<dbReference type="EnsemblPlants" id="evm.model.ctgX101.3">
    <property type="protein sequence ID" value="cds.evm.model.ctgX101.3"/>
    <property type="gene ID" value="evm.TU.ctgX101.3"/>
</dbReference>
<evidence type="ECO:0000313" key="1">
    <source>
        <dbReference type="EnsemblPlants" id="cds.evm.model.ctgX101.3"/>
    </source>
</evidence>
<accession>A0A803QRF9</accession>
<keyword evidence="2" id="KW-1185">Reference proteome</keyword>
<reference evidence="1" key="1">
    <citation type="submission" date="2021-03" db="UniProtKB">
        <authorList>
            <consortium name="EnsemblPlants"/>
        </authorList>
    </citation>
    <scope>IDENTIFICATION</scope>
</reference>
<dbReference type="Proteomes" id="UP000596661">
    <property type="component" value="Unassembled WGS sequence"/>
</dbReference>
<dbReference type="Gramene" id="evm.model.ctgX101.3">
    <property type="protein sequence ID" value="cds.evm.model.ctgX101.3"/>
    <property type="gene ID" value="evm.TU.ctgX101.3"/>
</dbReference>
<sequence>MMEVWRICLLSPSTVGEIDVIRLNMIYRIDDDDMSSNDPDLLPFRETPIGFLIIEDHKERREWRIKH</sequence>
<proteinExistence type="predicted"/>
<evidence type="ECO:0000313" key="2">
    <source>
        <dbReference type="Proteomes" id="UP000596661"/>
    </source>
</evidence>
<name>A0A803QRF9_CANSA</name>
<dbReference type="AlphaFoldDB" id="A0A803QRF9"/>
<protein>
    <submittedName>
        <fullName evidence="1">Uncharacterized protein</fullName>
    </submittedName>
</protein>
<organism evidence="1 2">
    <name type="scientific">Cannabis sativa</name>
    <name type="common">Hemp</name>
    <name type="synonym">Marijuana</name>
    <dbReference type="NCBI Taxonomy" id="3483"/>
    <lineage>
        <taxon>Eukaryota</taxon>
        <taxon>Viridiplantae</taxon>
        <taxon>Streptophyta</taxon>
        <taxon>Embryophyta</taxon>
        <taxon>Tracheophyta</taxon>
        <taxon>Spermatophyta</taxon>
        <taxon>Magnoliopsida</taxon>
        <taxon>eudicotyledons</taxon>
        <taxon>Gunneridae</taxon>
        <taxon>Pentapetalae</taxon>
        <taxon>rosids</taxon>
        <taxon>fabids</taxon>
        <taxon>Rosales</taxon>
        <taxon>Cannabaceae</taxon>
        <taxon>Cannabis</taxon>
    </lineage>
</organism>